<dbReference type="Pfam" id="PF20791">
    <property type="entry name" value="Acyl-ACP_TE_C"/>
    <property type="match status" value="1"/>
</dbReference>
<evidence type="ECO:0000259" key="2">
    <source>
        <dbReference type="Pfam" id="PF20791"/>
    </source>
</evidence>
<name>A0A9X2YIG1_9MYCO</name>
<protein>
    <submittedName>
        <fullName evidence="3">Acyl-[acyl-carrier-protein] thioesterase</fullName>
    </submittedName>
</protein>
<reference evidence="3" key="1">
    <citation type="submission" date="2020-07" db="EMBL/GenBank/DDBJ databases">
        <authorList>
            <person name="Pettersson B.M.F."/>
            <person name="Behra P.R.K."/>
            <person name="Ramesh M."/>
            <person name="Das S."/>
            <person name="Dasgupta S."/>
            <person name="Kirsebom L.A."/>
        </authorList>
    </citation>
    <scope>NUCLEOTIDE SEQUENCE</scope>
    <source>
        <strain evidence="3">DSM 44615</strain>
    </source>
</reference>
<dbReference type="InterPro" id="IPR050563">
    <property type="entry name" value="4-hydroxybenzoyl-CoA_TE"/>
</dbReference>
<evidence type="ECO:0000313" key="3">
    <source>
        <dbReference type="EMBL" id="MCV7168538.1"/>
    </source>
</evidence>
<dbReference type="EMBL" id="JACKSJ010000016">
    <property type="protein sequence ID" value="MCV7168538.1"/>
    <property type="molecule type" value="Genomic_DNA"/>
</dbReference>
<feature type="domain" description="Acyl-ACP thioesterase-like C-terminal" evidence="2">
    <location>
        <begin position="189"/>
        <end position="249"/>
    </location>
</feature>
<keyword evidence="4" id="KW-1185">Reference proteome</keyword>
<dbReference type="PANTHER" id="PTHR31793:SF24">
    <property type="entry name" value="LONG-CHAIN ACYL-COA THIOESTERASE FADM"/>
    <property type="match status" value="1"/>
</dbReference>
<dbReference type="SUPFAM" id="SSF54637">
    <property type="entry name" value="Thioesterase/thiol ester dehydrase-isomerase"/>
    <property type="match status" value="2"/>
</dbReference>
<dbReference type="Pfam" id="PF01643">
    <property type="entry name" value="Acyl-ACP_TE"/>
    <property type="match status" value="1"/>
</dbReference>
<dbReference type="PANTHER" id="PTHR31793">
    <property type="entry name" value="4-HYDROXYBENZOYL-COA THIOESTERASE FAMILY MEMBER"/>
    <property type="match status" value="1"/>
</dbReference>
<reference evidence="3" key="2">
    <citation type="journal article" date="2022" name="BMC Genomics">
        <title>Comparative genome analysis of mycobacteria focusing on tRNA and non-coding RNA.</title>
        <authorList>
            <person name="Behra P.R.K."/>
            <person name="Pettersson B.M.F."/>
            <person name="Ramesh M."/>
            <person name="Das S."/>
            <person name="Dasgupta S."/>
            <person name="Kirsebom L.A."/>
        </authorList>
    </citation>
    <scope>NUCLEOTIDE SEQUENCE</scope>
    <source>
        <strain evidence="3">DSM 44615</strain>
    </source>
</reference>
<dbReference type="Gene3D" id="3.10.129.10">
    <property type="entry name" value="Hotdog Thioesterase"/>
    <property type="match status" value="1"/>
</dbReference>
<dbReference type="Proteomes" id="UP001140293">
    <property type="component" value="Unassembled WGS sequence"/>
</dbReference>
<dbReference type="InterPro" id="IPR029069">
    <property type="entry name" value="HotDog_dom_sf"/>
</dbReference>
<evidence type="ECO:0000259" key="1">
    <source>
        <dbReference type="Pfam" id="PF01643"/>
    </source>
</evidence>
<accession>A0A9X2YIG1</accession>
<dbReference type="InterPro" id="IPR002864">
    <property type="entry name" value="Acyl-ACP_thioesterase_NHD"/>
</dbReference>
<feature type="domain" description="Acyl-ACP thioesterase N-terminal hotdog" evidence="1">
    <location>
        <begin position="40"/>
        <end position="161"/>
    </location>
</feature>
<evidence type="ECO:0000313" key="4">
    <source>
        <dbReference type="Proteomes" id="UP001140293"/>
    </source>
</evidence>
<organism evidence="3 4">
    <name type="scientific">[Mycobacterium] manitobense</name>
    <dbReference type="NCBI Taxonomy" id="190147"/>
    <lineage>
        <taxon>Bacteria</taxon>
        <taxon>Bacillati</taxon>
        <taxon>Actinomycetota</taxon>
        <taxon>Actinomycetes</taxon>
        <taxon>Mycobacteriales</taxon>
        <taxon>Mycobacteriaceae</taxon>
        <taxon>Mycolicibacterium</taxon>
    </lineage>
</organism>
<proteinExistence type="predicted"/>
<dbReference type="GO" id="GO:0006633">
    <property type="term" value="P:fatty acid biosynthetic process"/>
    <property type="evidence" value="ECO:0007669"/>
    <property type="project" value="InterPro"/>
</dbReference>
<dbReference type="AlphaFoldDB" id="A0A9X2YIG1"/>
<dbReference type="InterPro" id="IPR049427">
    <property type="entry name" value="Acyl-ACP_TE_C"/>
</dbReference>
<comment type="caution">
    <text evidence="3">The sequence shown here is derived from an EMBL/GenBank/DDBJ whole genome shotgun (WGS) entry which is preliminary data.</text>
</comment>
<gene>
    <name evidence="3" type="ORF">H7I41_01240</name>
</gene>
<sequence length="273" mass="30846">MPSPSLRATLSEIGACVTVGTVSTAQPDAARPLHPLPDTGYVFRTGWRLTTSDIDEHRRIRLDGVARYIQEAGAEHLVDSGFADVNPHWIVQRTVIDVVEPIEWPSDITLRRWCSGISNRWCSMRVRLDGSEGGLVETEGFWINMNKDTQTPSLIDGDLFARFASTTDETRLKWRPWLPGPAEPEASIPFALRHTDIDHFRHVNNTVYWHGVHEVMAQYPDIATAPYRAVVEYRKPIQRTDDVVIHFASRDGGLRVWFVVDDTVHAAALIRSL</sequence>
<dbReference type="GO" id="GO:0047617">
    <property type="term" value="F:fatty acyl-CoA hydrolase activity"/>
    <property type="evidence" value="ECO:0007669"/>
    <property type="project" value="TreeGrafter"/>
</dbReference>